<dbReference type="AlphaFoldDB" id="A0A017HMC1"/>
<dbReference type="Proteomes" id="UP000019666">
    <property type="component" value="Unassembled WGS sequence"/>
</dbReference>
<proteinExistence type="predicted"/>
<dbReference type="RefSeq" id="WP_037283591.1">
    <property type="nucleotide sequence ID" value="NZ_KK088624.1"/>
</dbReference>
<comment type="caution">
    <text evidence="1">The sequence shown here is derived from an EMBL/GenBank/DDBJ whole genome shotgun (WGS) entry which is preliminary data.</text>
</comment>
<evidence type="ECO:0000313" key="1">
    <source>
        <dbReference type="EMBL" id="EYD75318.1"/>
    </source>
</evidence>
<dbReference type="HOGENOM" id="CLU_2275391_0_0_5"/>
<organism evidence="1 2">
    <name type="scientific">Rubellimicrobium mesophilum DSM 19309</name>
    <dbReference type="NCBI Taxonomy" id="442562"/>
    <lineage>
        <taxon>Bacteria</taxon>
        <taxon>Pseudomonadati</taxon>
        <taxon>Pseudomonadota</taxon>
        <taxon>Alphaproteobacteria</taxon>
        <taxon>Rhodobacterales</taxon>
        <taxon>Roseobacteraceae</taxon>
        <taxon>Rubellimicrobium</taxon>
    </lineage>
</organism>
<reference evidence="1 2" key="1">
    <citation type="submission" date="2013-02" db="EMBL/GenBank/DDBJ databases">
        <authorList>
            <person name="Fiebig A."/>
            <person name="Goeker M."/>
            <person name="Klenk H.-P.P."/>
        </authorList>
    </citation>
    <scope>NUCLEOTIDE SEQUENCE [LARGE SCALE GENOMIC DNA]</scope>
    <source>
        <strain evidence="1 2">DSM 19309</strain>
    </source>
</reference>
<keyword evidence="2" id="KW-1185">Reference proteome</keyword>
<name>A0A017HMC1_9RHOB</name>
<protein>
    <submittedName>
        <fullName evidence="1">Uncharacterized protein</fullName>
    </submittedName>
</protein>
<accession>A0A017HMC1</accession>
<sequence>MITQDSVCRQTYFDEAMVLHDTLHTWVPRLLSDNETSHAEAAEFRFWTSQINNEFRILHERMRWALSVGQTVERSDLECLRDIARRVTNLSRLTEPSQNGAT</sequence>
<gene>
    <name evidence="1" type="ORF">Rumeso_03105</name>
</gene>
<evidence type="ECO:0000313" key="2">
    <source>
        <dbReference type="Proteomes" id="UP000019666"/>
    </source>
</evidence>
<dbReference type="EMBL" id="AOSK01000086">
    <property type="protein sequence ID" value="EYD75318.1"/>
    <property type="molecule type" value="Genomic_DNA"/>
</dbReference>